<evidence type="ECO:0000256" key="1">
    <source>
        <dbReference type="SAM" id="MobiDB-lite"/>
    </source>
</evidence>
<dbReference type="GeneID" id="116303998"/>
<keyword evidence="3" id="KW-1185">Reference proteome</keyword>
<feature type="transmembrane region" description="Helical" evidence="2">
    <location>
        <begin position="105"/>
        <end position="125"/>
    </location>
</feature>
<dbReference type="Proteomes" id="UP000515163">
    <property type="component" value="Unplaced"/>
</dbReference>
<name>A0A6P8ITI4_ACTTE</name>
<feature type="region of interest" description="Disordered" evidence="1">
    <location>
        <begin position="1"/>
        <end position="22"/>
    </location>
</feature>
<gene>
    <name evidence="4" type="primary">LOC116303998</name>
</gene>
<feature type="transmembrane region" description="Helical" evidence="2">
    <location>
        <begin position="38"/>
        <end position="58"/>
    </location>
</feature>
<protein>
    <submittedName>
        <fullName evidence="4">Uncharacterized protein LOC116303998</fullName>
    </submittedName>
</protein>
<dbReference type="InParanoid" id="A0A6P8ITI4"/>
<feature type="non-terminal residue" evidence="4">
    <location>
        <position position="157"/>
    </location>
</feature>
<keyword evidence="2" id="KW-1133">Transmembrane helix</keyword>
<keyword evidence="2" id="KW-0812">Transmembrane</keyword>
<evidence type="ECO:0000313" key="3">
    <source>
        <dbReference type="Proteomes" id="UP000515163"/>
    </source>
</evidence>
<evidence type="ECO:0000256" key="2">
    <source>
        <dbReference type="SAM" id="Phobius"/>
    </source>
</evidence>
<organism evidence="3 4">
    <name type="scientific">Actinia tenebrosa</name>
    <name type="common">Australian red waratah sea anemone</name>
    <dbReference type="NCBI Taxonomy" id="6105"/>
    <lineage>
        <taxon>Eukaryota</taxon>
        <taxon>Metazoa</taxon>
        <taxon>Cnidaria</taxon>
        <taxon>Anthozoa</taxon>
        <taxon>Hexacorallia</taxon>
        <taxon>Actiniaria</taxon>
        <taxon>Actiniidae</taxon>
        <taxon>Actinia</taxon>
    </lineage>
</organism>
<evidence type="ECO:0000313" key="4">
    <source>
        <dbReference type="RefSeq" id="XP_031569503.1"/>
    </source>
</evidence>
<dbReference type="OrthoDB" id="5982489at2759"/>
<feature type="transmembrane region" description="Helical" evidence="2">
    <location>
        <begin position="70"/>
        <end position="93"/>
    </location>
</feature>
<dbReference type="AlphaFoldDB" id="A0A6P8ITI4"/>
<dbReference type="RefSeq" id="XP_031569503.1">
    <property type="nucleotide sequence ID" value="XM_031713643.1"/>
</dbReference>
<keyword evidence="2" id="KW-0472">Membrane</keyword>
<dbReference type="KEGG" id="aten:116303998"/>
<accession>A0A6P8ITI4</accession>
<sequence length="157" mass="18268">MIKDTRRVKQGEGRRNASPRDNRTVSTINRNYLCSCRALIKLMEIVTLIIAMLCMVHYDAFWTRYPTNMVLFYVVVCISWILQLAFFVLMVLSLEERLPGYDWDLWVVLSGVLEAVLLISTASLLTSDVLRHRRLEWKGEDLTDEIKHYLNSLIATV</sequence>
<proteinExistence type="predicted"/>
<reference evidence="4" key="1">
    <citation type="submission" date="2025-08" db="UniProtKB">
        <authorList>
            <consortium name="RefSeq"/>
        </authorList>
    </citation>
    <scope>IDENTIFICATION</scope>
    <source>
        <tissue evidence="4">Tentacle</tissue>
    </source>
</reference>